<protein>
    <submittedName>
        <fullName evidence="1">Uncharacterized protein</fullName>
    </submittedName>
</protein>
<dbReference type="Proteomes" id="UP000308744">
    <property type="component" value="Unassembled WGS sequence"/>
</dbReference>
<dbReference type="EMBL" id="SZPU01000012">
    <property type="protein sequence ID" value="TKI71915.1"/>
    <property type="molecule type" value="Genomic_DNA"/>
</dbReference>
<dbReference type="AlphaFoldDB" id="A0A4U2ZCX0"/>
<dbReference type="RefSeq" id="WP_107894761.1">
    <property type="nucleotide sequence ID" value="NZ_PYWM01000005.1"/>
</dbReference>
<reference evidence="1 2" key="1">
    <citation type="submission" date="2019-04" db="EMBL/GenBank/DDBJ databases">
        <title>Lysinibacillus genome sequencing.</title>
        <authorList>
            <person name="Dunlap C."/>
        </authorList>
    </citation>
    <scope>NUCLEOTIDE SEQUENCE [LARGE SCALE GENOMIC DNA]</scope>
    <source>
        <strain evidence="1 2">CCTCC AB 2010389</strain>
    </source>
</reference>
<proteinExistence type="predicted"/>
<evidence type="ECO:0000313" key="2">
    <source>
        <dbReference type="Proteomes" id="UP000308744"/>
    </source>
</evidence>
<keyword evidence="2" id="KW-1185">Reference proteome</keyword>
<comment type="caution">
    <text evidence="1">The sequence shown here is derived from an EMBL/GenBank/DDBJ whole genome shotgun (WGS) entry which is preliminary data.</text>
</comment>
<accession>A0A4U2ZCX0</accession>
<evidence type="ECO:0000313" key="1">
    <source>
        <dbReference type="EMBL" id="TKI71915.1"/>
    </source>
</evidence>
<sequence>MTTNDLPFDNTLMMMNSLKGYLTTDEELAFMQLLFSSSASIKGANYGLAKKDLEKLLGIKNGDDDAFHSFINRLNAALSRYFRVIYDDRRDRVIVMMHVTAKHAKSTLSSEALAIMLYLFYHQEVLGHEFTLLHQILVDFGHESLNANRKLKNNIDQLKKIGAVTDYESVSEEAYMLTAIGVHMFSESFLRRTTEFAQETQLSKEEVMKFFNRYNLHIEEENE</sequence>
<name>A0A4U2ZCX0_9BACI</name>
<organism evidence="1 2">
    <name type="scientific">Lysinibacillus mangiferihumi</name>
    <dbReference type="NCBI Taxonomy" id="1130819"/>
    <lineage>
        <taxon>Bacteria</taxon>
        <taxon>Bacillati</taxon>
        <taxon>Bacillota</taxon>
        <taxon>Bacilli</taxon>
        <taxon>Bacillales</taxon>
        <taxon>Bacillaceae</taxon>
        <taxon>Lysinibacillus</taxon>
    </lineage>
</organism>
<gene>
    <name evidence="1" type="ORF">FC756_03730</name>
</gene>